<protein>
    <recommendedName>
        <fullName evidence="1">Guanylate cyclase domain-containing protein</fullName>
    </recommendedName>
</protein>
<dbReference type="InterPro" id="IPR050697">
    <property type="entry name" value="Adenylyl/Guanylyl_Cyclase_3/4"/>
</dbReference>
<dbReference type="PANTHER" id="PTHR43081:SF1">
    <property type="entry name" value="ADENYLATE CYCLASE, TERMINAL-DIFFERENTIATION SPECIFIC"/>
    <property type="match status" value="1"/>
</dbReference>
<dbReference type="GO" id="GO:0009190">
    <property type="term" value="P:cyclic nucleotide biosynthetic process"/>
    <property type="evidence" value="ECO:0007669"/>
    <property type="project" value="InterPro"/>
</dbReference>
<dbReference type="CDD" id="cd07302">
    <property type="entry name" value="CHD"/>
    <property type="match status" value="1"/>
</dbReference>
<dbReference type="InterPro" id="IPR011990">
    <property type="entry name" value="TPR-like_helical_dom_sf"/>
</dbReference>
<evidence type="ECO:0000313" key="3">
    <source>
        <dbReference type="Proteomes" id="UP000678374"/>
    </source>
</evidence>
<dbReference type="PANTHER" id="PTHR43081">
    <property type="entry name" value="ADENYLATE CYCLASE, TERMINAL-DIFFERENTIATION SPECIFIC-RELATED"/>
    <property type="match status" value="1"/>
</dbReference>
<dbReference type="Gene3D" id="3.30.70.1230">
    <property type="entry name" value="Nucleotide cyclase"/>
    <property type="match status" value="1"/>
</dbReference>
<dbReference type="PROSITE" id="PS50125">
    <property type="entry name" value="GUANYLATE_CYCLASE_2"/>
    <property type="match status" value="1"/>
</dbReference>
<organism evidence="2 3">
    <name type="scientific">Ideonella aquatica</name>
    <dbReference type="NCBI Taxonomy" id="2824119"/>
    <lineage>
        <taxon>Bacteria</taxon>
        <taxon>Pseudomonadati</taxon>
        <taxon>Pseudomonadota</taxon>
        <taxon>Betaproteobacteria</taxon>
        <taxon>Burkholderiales</taxon>
        <taxon>Sphaerotilaceae</taxon>
        <taxon>Ideonella</taxon>
    </lineage>
</organism>
<dbReference type="GO" id="GO:0035556">
    <property type="term" value="P:intracellular signal transduction"/>
    <property type="evidence" value="ECO:0007669"/>
    <property type="project" value="InterPro"/>
</dbReference>
<gene>
    <name evidence="2" type="ORF">KAK06_15155</name>
</gene>
<dbReference type="Proteomes" id="UP000678374">
    <property type="component" value="Unassembled WGS sequence"/>
</dbReference>
<dbReference type="InterPro" id="IPR001054">
    <property type="entry name" value="A/G_cyclase"/>
</dbReference>
<feature type="domain" description="Guanylate cyclase" evidence="1">
    <location>
        <begin position="2"/>
        <end position="117"/>
    </location>
</feature>
<dbReference type="SUPFAM" id="SSF55073">
    <property type="entry name" value="Nucleotide cyclase"/>
    <property type="match status" value="1"/>
</dbReference>
<dbReference type="GO" id="GO:0004016">
    <property type="term" value="F:adenylate cyclase activity"/>
    <property type="evidence" value="ECO:0007669"/>
    <property type="project" value="UniProtKB-ARBA"/>
</dbReference>
<dbReference type="Pfam" id="PF00211">
    <property type="entry name" value="Guanylate_cyc"/>
    <property type="match status" value="1"/>
</dbReference>
<dbReference type="SUPFAM" id="SSF48452">
    <property type="entry name" value="TPR-like"/>
    <property type="match status" value="1"/>
</dbReference>
<proteinExistence type="predicted"/>
<dbReference type="AlphaFoldDB" id="A0A940YLR7"/>
<dbReference type="EMBL" id="JAGQDE010000013">
    <property type="protein sequence ID" value="MBQ0960291.1"/>
    <property type="molecule type" value="Genomic_DNA"/>
</dbReference>
<reference evidence="2" key="1">
    <citation type="submission" date="2021-04" db="EMBL/GenBank/DDBJ databases">
        <title>The genome sequence of Ideonella sp. 4Y11.</title>
        <authorList>
            <person name="Liu Y."/>
        </authorList>
    </citation>
    <scope>NUCLEOTIDE SEQUENCE</scope>
    <source>
        <strain evidence="2">4Y11</strain>
    </source>
</reference>
<name>A0A940YLR7_9BURK</name>
<accession>A0A940YLR7</accession>
<keyword evidence="3" id="KW-1185">Reference proteome</keyword>
<dbReference type="Gene3D" id="1.25.40.10">
    <property type="entry name" value="Tetratricopeptide repeat domain"/>
    <property type="match status" value="1"/>
</dbReference>
<dbReference type="RefSeq" id="WP_210802962.1">
    <property type="nucleotide sequence ID" value="NZ_JAGQDE010000013.1"/>
</dbReference>
<sequence>MVVLFADLVESVRLFRDFERSVIERWHGFVRRVEDELAAQHRGRLVRSAGDGLLLEFASALDATAASFSLHQALEGFNKGCPSAERFQLRIGVHADQVVSFAHELYGAGVNIAARLASLAQPGQTLASAQVRQALADGVHAHVIDLGLRYAKHVEEPLRVFRLEPPQPGGLVQVSADPNQDLRPTVAVVPFVAIPSDPSHDAIGHALADDIIASLARHPSLRVLSRVSTAVLRGSDTPQAFRESLGASFLLSGQYYVQGSRVRLSFELSELDGCSVLWTGRTVGDVQALFEGTDELVPHIVTQVSQQIIGRELSRARSLPVDALSSYTLFLGASGLLHSLVKSDFQVAREVFEHLAERHPRHAAPLAMLSRWQVFALEQGWVSDRSLASQLAREYCERALDRDPHHGPAHAALGQVCSNFEGDLGSARELNQRAIELEPSDALAWAQLSAMQAFLGETDESCASVVESLRLSPLDPSRYLFETYAALAFIAAGDYARAVTYAASSVRQHALHAPGLHLLVGAQWLNGEHEAARRTTQRYLQLDPKATAGPGSRRRLGHGQSWRAHFEQALISAGVPP</sequence>
<evidence type="ECO:0000313" key="2">
    <source>
        <dbReference type="EMBL" id="MBQ0960291.1"/>
    </source>
</evidence>
<comment type="caution">
    <text evidence="2">The sequence shown here is derived from an EMBL/GenBank/DDBJ whole genome shotgun (WGS) entry which is preliminary data.</text>
</comment>
<evidence type="ECO:0000259" key="1">
    <source>
        <dbReference type="PROSITE" id="PS50125"/>
    </source>
</evidence>
<dbReference type="InterPro" id="IPR029787">
    <property type="entry name" value="Nucleotide_cyclase"/>
</dbReference>